<protein>
    <submittedName>
        <fullName evidence="2">Uncharacterized protein</fullName>
    </submittedName>
</protein>
<dbReference type="RefSeq" id="WP_103914413.1">
    <property type="nucleotide sequence ID" value="NZ_FNUS01000006.1"/>
</dbReference>
<name>A0A1H6AQ26_9FLAO</name>
<evidence type="ECO:0000313" key="3">
    <source>
        <dbReference type="Proteomes" id="UP000236738"/>
    </source>
</evidence>
<accession>A0A1H6AQ26</accession>
<feature type="chain" id="PRO_5009292901" evidence="1">
    <location>
        <begin position="18"/>
        <end position="160"/>
    </location>
</feature>
<sequence>MKIILLFVLLSSQFLFSQNDEDYEFPTCKLEYKLNTENLNQLKTFDLIVTNKSNEKIKVAKTFSGMRVQAKNTEVFDVDSKVFVKIANTQTEVCFLYYKGRFDILKPNESKIYIFNIKDLFLVNKVLKINNQYKFQLWFDMIDLLKWKKNTKYSAGVFIS</sequence>
<gene>
    <name evidence="2" type="ORF">SAMN05421847_2558</name>
</gene>
<dbReference type="EMBL" id="FNUS01000006">
    <property type="protein sequence ID" value="SEG50849.1"/>
    <property type="molecule type" value="Genomic_DNA"/>
</dbReference>
<evidence type="ECO:0000313" key="2">
    <source>
        <dbReference type="EMBL" id="SEG50849.1"/>
    </source>
</evidence>
<keyword evidence="1" id="KW-0732">Signal</keyword>
<keyword evidence="3" id="KW-1185">Reference proteome</keyword>
<dbReference type="OrthoDB" id="1251397at2"/>
<dbReference type="Proteomes" id="UP000236738">
    <property type="component" value="Unassembled WGS sequence"/>
</dbReference>
<organism evidence="2 3">
    <name type="scientific">Halpernia humi</name>
    <dbReference type="NCBI Taxonomy" id="493375"/>
    <lineage>
        <taxon>Bacteria</taxon>
        <taxon>Pseudomonadati</taxon>
        <taxon>Bacteroidota</taxon>
        <taxon>Flavobacteriia</taxon>
        <taxon>Flavobacteriales</taxon>
        <taxon>Weeksellaceae</taxon>
        <taxon>Chryseobacterium group</taxon>
        <taxon>Halpernia</taxon>
    </lineage>
</organism>
<reference evidence="3" key="1">
    <citation type="submission" date="2016-10" db="EMBL/GenBank/DDBJ databases">
        <authorList>
            <person name="Varghese N."/>
            <person name="Submissions S."/>
        </authorList>
    </citation>
    <scope>NUCLEOTIDE SEQUENCE [LARGE SCALE GENOMIC DNA]</scope>
    <source>
        <strain evidence="3">DSM 21580</strain>
    </source>
</reference>
<dbReference type="AlphaFoldDB" id="A0A1H6AQ26"/>
<evidence type="ECO:0000256" key="1">
    <source>
        <dbReference type="SAM" id="SignalP"/>
    </source>
</evidence>
<proteinExistence type="predicted"/>
<feature type="signal peptide" evidence="1">
    <location>
        <begin position="1"/>
        <end position="17"/>
    </location>
</feature>